<sequence>MTDPSLKCVVWRGALKLAENGHLPSEIYPGFQLRLDVLESEIILEESVSTNSEDLEPNLHGKPSCTRHNFCLLWDHHPISVPVLTDSYLILSPTLSMVDECSFTSIPPYIFANAAFRLLITEPNMFNEKSSKFLDYLENKKGAVIAQMGYSILMKKPKSDEFLNTNKWQKAISSGNIRLPEICLPIVDKCITFAITHSSKTGNIIAYPLRDTASLNAELVFLLTDNLNSKQDLNSSDSCDSDSDQALNCADLKFPHLSETVFYFLMNKINFLKMNKKENFNSEDLHSCLLSIQEHASEQLASCSLFENVNLYDILHDEIDPADWPERVHLLQKQMLIDDDKTNVLPKFLHTPSPQVQNNVCFTSEDADKYFHSSGEAKTSANAELISRLNKTLKPANVDYDNVLQSKWPEAIDLIYPDLYYNVDKQVEEKESVGNDMVRLYVQHETATTCNKQQVYPNAPIFVRTGTAAVKTVRKMKWRSPSKQILLPKKSLNLVYKTYVDSKRASVSNSKSSASVDPDAKSAKIEKPFKKQLKKPALPVRCSPRKKQPVVYSEVASRNSQTTQQKQSNSSDAAEIFKSFSALFQKAFYNLSSFCARHPSQKGSTSEHMQKIADAHVKQVIQFEKQK</sequence>
<dbReference type="AlphaFoldDB" id="A0AAV4QTX7"/>
<dbReference type="EMBL" id="BPLR01006607">
    <property type="protein sequence ID" value="GIY11103.1"/>
    <property type="molecule type" value="Genomic_DNA"/>
</dbReference>
<dbReference type="PANTHER" id="PTHR14382:SF1">
    <property type="entry name" value="MDM2-BINDING PROTEIN"/>
    <property type="match status" value="1"/>
</dbReference>
<comment type="caution">
    <text evidence="2">The sequence shown here is derived from an EMBL/GenBank/DDBJ whole genome shotgun (WGS) entry which is preliminary data.</text>
</comment>
<reference evidence="2 3" key="1">
    <citation type="submission" date="2021-06" db="EMBL/GenBank/DDBJ databases">
        <title>Caerostris extrusa draft genome.</title>
        <authorList>
            <person name="Kono N."/>
            <person name="Arakawa K."/>
        </authorList>
    </citation>
    <scope>NUCLEOTIDE SEQUENCE [LARGE SCALE GENOMIC DNA]</scope>
</reference>
<feature type="compositionally biased region" description="Low complexity" evidence="1">
    <location>
        <begin position="507"/>
        <end position="516"/>
    </location>
</feature>
<protein>
    <submittedName>
        <fullName evidence="2">MTBP_C domain-containing protein</fullName>
    </submittedName>
</protein>
<dbReference type="PANTHER" id="PTHR14382">
    <property type="entry name" value="MDM2-BINDING PROTEIN"/>
    <property type="match status" value="1"/>
</dbReference>
<evidence type="ECO:0000256" key="1">
    <source>
        <dbReference type="SAM" id="MobiDB-lite"/>
    </source>
</evidence>
<evidence type="ECO:0000313" key="2">
    <source>
        <dbReference type="EMBL" id="GIY11103.1"/>
    </source>
</evidence>
<gene>
    <name evidence="2" type="primary">AVEN_49971_1</name>
    <name evidence="2" type="ORF">CEXT_256431</name>
</gene>
<feature type="region of interest" description="Disordered" evidence="1">
    <location>
        <begin position="507"/>
        <end position="528"/>
    </location>
</feature>
<dbReference type="GO" id="GO:0000776">
    <property type="term" value="C:kinetochore"/>
    <property type="evidence" value="ECO:0007669"/>
    <property type="project" value="TreeGrafter"/>
</dbReference>
<proteinExistence type="predicted"/>
<feature type="compositionally biased region" description="Basic and acidic residues" evidence="1">
    <location>
        <begin position="518"/>
        <end position="528"/>
    </location>
</feature>
<keyword evidence="3" id="KW-1185">Reference proteome</keyword>
<dbReference type="GO" id="GO:0034501">
    <property type="term" value="P:protein localization to kinetochore"/>
    <property type="evidence" value="ECO:0007669"/>
    <property type="project" value="TreeGrafter"/>
</dbReference>
<evidence type="ECO:0000313" key="3">
    <source>
        <dbReference type="Proteomes" id="UP001054945"/>
    </source>
</evidence>
<dbReference type="GO" id="GO:0007089">
    <property type="term" value="P:traversing start control point of mitotic cell cycle"/>
    <property type="evidence" value="ECO:0007669"/>
    <property type="project" value="TreeGrafter"/>
</dbReference>
<dbReference type="GO" id="GO:0031396">
    <property type="term" value="P:regulation of protein ubiquitination"/>
    <property type="evidence" value="ECO:0007669"/>
    <property type="project" value="InterPro"/>
</dbReference>
<name>A0AAV4QTX7_CAEEX</name>
<dbReference type="Proteomes" id="UP001054945">
    <property type="component" value="Unassembled WGS sequence"/>
</dbReference>
<accession>A0AAV4QTX7</accession>
<dbReference type="InterPro" id="IPR039061">
    <property type="entry name" value="MTBP"/>
</dbReference>
<organism evidence="2 3">
    <name type="scientific">Caerostris extrusa</name>
    <name type="common">Bark spider</name>
    <name type="synonym">Caerostris bankana</name>
    <dbReference type="NCBI Taxonomy" id="172846"/>
    <lineage>
        <taxon>Eukaryota</taxon>
        <taxon>Metazoa</taxon>
        <taxon>Ecdysozoa</taxon>
        <taxon>Arthropoda</taxon>
        <taxon>Chelicerata</taxon>
        <taxon>Arachnida</taxon>
        <taxon>Araneae</taxon>
        <taxon>Araneomorphae</taxon>
        <taxon>Entelegynae</taxon>
        <taxon>Araneoidea</taxon>
        <taxon>Araneidae</taxon>
        <taxon>Caerostris</taxon>
    </lineage>
</organism>